<dbReference type="CDD" id="cd00761">
    <property type="entry name" value="Glyco_tranf_GTA_type"/>
    <property type="match status" value="1"/>
</dbReference>
<organism evidence="2 3">
    <name type="scientific">Candidatus Nealsonbacteria bacterium CG10_big_fil_rev_8_21_14_0_10_36_23</name>
    <dbReference type="NCBI Taxonomy" id="1974709"/>
    <lineage>
        <taxon>Bacteria</taxon>
        <taxon>Candidatus Nealsoniibacteriota</taxon>
    </lineage>
</organism>
<dbReference type="PANTHER" id="PTHR43630:SF2">
    <property type="entry name" value="GLYCOSYLTRANSFERASE"/>
    <property type="match status" value="1"/>
</dbReference>
<dbReference type="InterPro" id="IPR001173">
    <property type="entry name" value="Glyco_trans_2-like"/>
</dbReference>
<gene>
    <name evidence="2" type="ORF">COV26_00195</name>
</gene>
<dbReference type="InterPro" id="IPR029044">
    <property type="entry name" value="Nucleotide-diphossugar_trans"/>
</dbReference>
<dbReference type="Pfam" id="PF00535">
    <property type="entry name" value="Glycos_transf_2"/>
    <property type="match status" value="1"/>
</dbReference>
<dbReference type="EMBL" id="PFCH01000004">
    <property type="protein sequence ID" value="PIR73124.1"/>
    <property type="molecule type" value="Genomic_DNA"/>
</dbReference>
<protein>
    <submittedName>
        <fullName evidence="2">Glycosyl transferase</fullName>
    </submittedName>
</protein>
<evidence type="ECO:0000313" key="3">
    <source>
        <dbReference type="Proteomes" id="UP000228508"/>
    </source>
</evidence>
<comment type="caution">
    <text evidence="2">The sequence shown here is derived from an EMBL/GenBank/DDBJ whole genome shotgun (WGS) entry which is preliminary data.</text>
</comment>
<sequence length="136" mass="15294">MKKSISCIITTKNEGKVVRAFLSSIKTQNYKNFEIILVDNNSTDETVKTAKTFGAKIFTYGPERSAQRNLGAKKAQGKYVLILDADMILTKNVLAECVEKLEKDNNLGALVIPEKSFGKGFWAKCRVFEREFYVGE</sequence>
<dbReference type="GO" id="GO:0016740">
    <property type="term" value="F:transferase activity"/>
    <property type="evidence" value="ECO:0007669"/>
    <property type="project" value="UniProtKB-KW"/>
</dbReference>
<evidence type="ECO:0000259" key="1">
    <source>
        <dbReference type="Pfam" id="PF00535"/>
    </source>
</evidence>
<dbReference type="PANTHER" id="PTHR43630">
    <property type="entry name" value="POLY-BETA-1,6-N-ACETYL-D-GLUCOSAMINE SYNTHASE"/>
    <property type="match status" value="1"/>
</dbReference>
<evidence type="ECO:0000313" key="2">
    <source>
        <dbReference type="EMBL" id="PIR73124.1"/>
    </source>
</evidence>
<reference evidence="3" key="1">
    <citation type="submission" date="2017-09" db="EMBL/GenBank/DDBJ databases">
        <title>Depth-based differentiation of microbial function through sediment-hosted aquifers and enrichment of novel symbionts in the deep terrestrial subsurface.</title>
        <authorList>
            <person name="Probst A.J."/>
            <person name="Ladd B."/>
            <person name="Jarett J.K."/>
            <person name="Geller-Mcgrath D.E."/>
            <person name="Sieber C.M.K."/>
            <person name="Emerson J.B."/>
            <person name="Anantharaman K."/>
            <person name="Thomas B.C."/>
            <person name="Malmstrom R."/>
            <person name="Stieglmeier M."/>
            <person name="Klingl A."/>
            <person name="Woyke T."/>
            <person name="Ryan C.M."/>
            <person name="Banfield J.F."/>
        </authorList>
    </citation>
    <scope>NUCLEOTIDE SEQUENCE [LARGE SCALE GENOMIC DNA]</scope>
</reference>
<feature type="non-terminal residue" evidence="2">
    <location>
        <position position="136"/>
    </location>
</feature>
<accession>A0A2H0TLT9</accession>
<dbReference type="Proteomes" id="UP000228508">
    <property type="component" value="Unassembled WGS sequence"/>
</dbReference>
<proteinExistence type="predicted"/>
<name>A0A2H0TLT9_9BACT</name>
<feature type="domain" description="Glycosyltransferase 2-like" evidence="1">
    <location>
        <begin position="6"/>
        <end position="121"/>
    </location>
</feature>
<dbReference type="Gene3D" id="3.90.550.10">
    <property type="entry name" value="Spore Coat Polysaccharide Biosynthesis Protein SpsA, Chain A"/>
    <property type="match status" value="1"/>
</dbReference>
<dbReference type="SUPFAM" id="SSF53448">
    <property type="entry name" value="Nucleotide-diphospho-sugar transferases"/>
    <property type="match status" value="1"/>
</dbReference>
<dbReference type="AlphaFoldDB" id="A0A2H0TLT9"/>
<keyword evidence="2" id="KW-0808">Transferase</keyword>